<keyword evidence="2" id="KW-1185">Reference proteome</keyword>
<reference evidence="1 2" key="2">
    <citation type="submission" date="2014-09" db="EMBL/GenBank/DDBJ databases">
        <authorList>
            <consortium name="NBRP consortium"/>
            <person name="Sawabe T."/>
            <person name="Meirelles P."/>
            <person name="Nakanishi M."/>
            <person name="Sayaka M."/>
            <person name="Hattori M."/>
            <person name="Ohkuma M."/>
        </authorList>
    </citation>
    <scope>NUCLEOTIDE SEQUENCE [LARGE SCALE GENOMIC DNA]</scope>
    <source>
        <strain evidence="2">JCM19235</strain>
    </source>
</reference>
<dbReference type="EMBL" id="BBMR01000009">
    <property type="protein sequence ID" value="GAL21594.1"/>
    <property type="molecule type" value="Genomic_DNA"/>
</dbReference>
<accession>A0A090S524</accession>
<dbReference type="AlphaFoldDB" id="A0A090S524"/>
<gene>
    <name evidence="1" type="ORF">JCM19235_1416</name>
</gene>
<sequence length="42" mass="4856">MPETQSDTILKRTNKRSLSHLNPLTLHQLVKRAALVFLTVFH</sequence>
<name>A0A090S524_9VIBR</name>
<comment type="caution">
    <text evidence="1">The sequence shown here is derived from an EMBL/GenBank/DDBJ whole genome shotgun (WGS) entry which is preliminary data.</text>
</comment>
<evidence type="ECO:0000313" key="1">
    <source>
        <dbReference type="EMBL" id="GAL21594.1"/>
    </source>
</evidence>
<organism evidence="1 2">
    <name type="scientific">Vibrio maritimus</name>
    <dbReference type="NCBI Taxonomy" id="990268"/>
    <lineage>
        <taxon>Bacteria</taxon>
        <taxon>Pseudomonadati</taxon>
        <taxon>Pseudomonadota</taxon>
        <taxon>Gammaproteobacteria</taxon>
        <taxon>Vibrionales</taxon>
        <taxon>Vibrionaceae</taxon>
        <taxon>Vibrio</taxon>
    </lineage>
</organism>
<reference evidence="1 2" key="1">
    <citation type="submission" date="2014-09" db="EMBL/GenBank/DDBJ databases">
        <title>Vibrio maritimus JCM 19235. (C45) whole genome shotgun sequence.</title>
        <authorList>
            <person name="Sawabe T."/>
            <person name="Meirelles P."/>
            <person name="Nakanishi M."/>
            <person name="Sayaka M."/>
            <person name="Hattori M."/>
            <person name="Ohkuma M."/>
        </authorList>
    </citation>
    <scope>NUCLEOTIDE SEQUENCE [LARGE SCALE GENOMIC DNA]</scope>
    <source>
        <strain evidence="2">JCM19235</strain>
    </source>
</reference>
<dbReference type="Proteomes" id="UP000029228">
    <property type="component" value="Unassembled WGS sequence"/>
</dbReference>
<evidence type="ECO:0000313" key="2">
    <source>
        <dbReference type="Proteomes" id="UP000029228"/>
    </source>
</evidence>
<proteinExistence type="predicted"/>
<protein>
    <submittedName>
        <fullName evidence="1">Uncharacterized protein</fullName>
    </submittedName>
</protein>